<comment type="caution">
    <text evidence="4">The sequence shown here is derived from an EMBL/GenBank/DDBJ whole genome shotgun (WGS) entry which is preliminary data.</text>
</comment>
<evidence type="ECO:0000313" key="4">
    <source>
        <dbReference type="EMBL" id="KAH0814376.1"/>
    </source>
</evidence>
<dbReference type="Pfam" id="PF00379">
    <property type="entry name" value="Chitin_bind_4"/>
    <property type="match status" value="1"/>
</dbReference>
<gene>
    <name evidence="4" type="ORF">GEV33_008417</name>
</gene>
<name>A0A8J6HHV5_TENMO</name>
<dbReference type="InterPro" id="IPR031311">
    <property type="entry name" value="CHIT_BIND_RR_consensus"/>
</dbReference>
<dbReference type="AlphaFoldDB" id="A0A8J6HHV5"/>
<dbReference type="GO" id="GO:0005615">
    <property type="term" value="C:extracellular space"/>
    <property type="evidence" value="ECO:0007669"/>
    <property type="project" value="TreeGrafter"/>
</dbReference>
<dbReference type="GO" id="GO:0042302">
    <property type="term" value="F:structural constituent of cuticle"/>
    <property type="evidence" value="ECO:0007669"/>
    <property type="project" value="UniProtKB-UniRule"/>
</dbReference>
<organism evidence="4 5">
    <name type="scientific">Tenebrio molitor</name>
    <name type="common">Yellow mealworm beetle</name>
    <dbReference type="NCBI Taxonomy" id="7067"/>
    <lineage>
        <taxon>Eukaryota</taxon>
        <taxon>Metazoa</taxon>
        <taxon>Ecdysozoa</taxon>
        <taxon>Arthropoda</taxon>
        <taxon>Hexapoda</taxon>
        <taxon>Insecta</taxon>
        <taxon>Pterygota</taxon>
        <taxon>Neoptera</taxon>
        <taxon>Endopterygota</taxon>
        <taxon>Coleoptera</taxon>
        <taxon>Polyphaga</taxon>
        <taxon>Cucujiformia</taxon>
        <taxon>Tenebrionidae</taxon>
        <taxon>Tenebrio</taxon>
    </lineage>
</organism>
<dbReference type="GO" id="GO:0031012">
    <property type="term" value="C:extracellular matrix"/>
    <property type="evidence" value="ECO:0007669"/>
    <property type="project" value="TreeGrafter"/>
</dbReference>
<dbReference type="PROSITE" id="PS00233">
    <property type="entry name" value="CHIT_BIND_RR_1"/>
    <property type="match status" value="1"/>
</dbReference>
<evidence type="ECO:0000256" key="3">
    <source>
        <dbReference type="SAM" id="SignalP"/>
    </source>
</evidence>
<accession>A0A8J6HHV5</accession>
<dbReference type="PRINTS" id="PR00947">
    <property type="entry name" value="CUTICLE"/>
</dbReference>
<dbReference type="PROSITE" id="PS51155">
    <property type="entry name" value="CHIT_BIND_RR_2"/>
    <property type="match status" value="1"/>
</dbReference>
<dbReference type="EMBL" id="JABDTM020024346">
    <property type="protein sequence ID" value="KAH0814376.1"/>
    <property type="molecule type" value="Genomic_DNA"/>
</dbReference>
<proteinExistence type="predicted"/>
<keyword evidence="5" id="KW-1185">Reference proteome</keyword>
<dbReference type="InterPro" id="IPR000618">
    <property type="entry name" value="Insect_cuticle"/>
</dbReference>
<reference evidence="4" key="2">
    <citation type="submission" date="2021-08" db="EMBL/GenBank/DDBJ databases">
        <authorList>
            <person name="Eriksson T."/>
        </authorList>
    </citation>
    <scope>NUCLEOTIDE SEQUENCE</scope>
    <source>
        <strain evidence="4">Stoneville</strain>
        <tissue evidence="4">Whole head</tissue>
    </source>
</reference>
<feature type="signal peptide" evidence="3">
    <location>
        <begin position="1"/>
        <end position="18"/>
    </location>
</feature>
<feature type="chain" id="PRO_5035290627" evidence="3">
    <location>
        <begin position="19"/>
        <end position="121"/>
    </location>
</feature>
<sequence>MELRGVIVVIAVIVSAAGQNAFSYRKVPLPVYSPAFDQITKAILPEPTSVPLYSYDYAVNDPYSGDSKTQQESRDGDVVRGSYSLVDADGTRRVVEYYADALHGFNAVVRKEASTNDVSSL</sequence>
<dbReference type="Proteomes" id="UP000719412">
    <property type="component" value="Unassembled WGS sequence"/>
</dbReference>
<dbReference type="PANTHER" id="PTHR12236">
    <property type="entry name" value="STRUCTURAL CONTITUENT OF CUTICLE"/>
    <property type="match status" value="1"/>
</dbReference>
<dbReference type="PANTHER" id="PTHR12236:SF75">
    <property type="entry name" value="CUTICULAR PROTEIN 62BB, ISOFORM A"/>
    <property type="match status" value="1"/>
</dbReference>
<evidence type="ECO:0000256" key="1">
    <source>
        <dbReference type="ARBA" id="ARBA00022460"/>
    </source>
</evidence>
<dbReference type="InterPro" id="IPR051217">
    <property type="entry name" value="Insect_Cuticle_Struc_Prot"/>
</dbReference>
<keyword evidence="1 2" id="KW-0193">Cuticle</keyword>
<reference evidence="4" key="1">
    <citation type="journal article" date="2020" name="J Insects Food Feed">
        <title>The yellow mealworm (Tenebrio molitor) genome: a resource for the emerging insects as food and feed industry.</title>
        <authorList>
            <person name="Eriksson T."/>
            <person name="Andere A."/>
            <person name="Kelstrup H."/>
            <person name="Emery V."/>
            <person name="Picard C."/>
        </authorList>
    </citation>
    <scope>NUCLEOTIDE SEQUENCE</scope>
    <source>
        <strain evidence="4">Stoneville</strain>
        <tissue evidence="4">Whole head</tissue>
    </source>
</reference>
<keyword evidence="3" id="KW-0732">Signal</keyword>
<evidence type="ECO:0000256" key="2">
    <source>
        <dbReference type="PROSITE-ProRule" id="PRU00497"/>
    </source>
</evidence>
<evidence type="ECO:0000313" key="5">
    <source>
        <dbReference type="Proteomes" id="UP000719412"/>
    </source>
</evidence>
<protein>
    <submittedName>
        <fullName evidence="4">Uncharacterized protein</fullName>
    </submittedName>
</protein>